<protein>
    <recommendedName>
        <fullName evidence="2">Ig-like domain-containing protein</fullName>
    </recommendedName>
</protein>
<dbReference type="Gene3D" id="2.60.40.10">
    <property type="entry name" value="Immunoglobulins"/>
    <property type="match status" value="1"/>
</dbReference>
<dbReference type="InterPro" id="IPR050150">
    <property type="entry name" value="IgV_Light_Chain"/>
</dbReference>
<accession>A0A8C8SAA2</accession>
<dbReference type="SMART" id="SM00409">
    <property type="entry name" value="IG"/>
    <property type="match status" value="1"/>
</dbReference>
<dbReference type="InterPro" id="IPR007110">
    <property type="entry name" value="Ig-like_dom"/>
</dbReference>
<keyword evidence="4" id="KW-1185">Reference proteome</keyword>
<reference evidence="3" key="1">
    <citation type="submission" date="2025-08" db="UniProtKB">
        <authorList>
            <consortium name="Ensembl"/>
        </authorList>
    </citation>
    <scope>IDENTIFICATION</scope>
</reference>
<dbReference type="InterPro" id="IPR013106">
    <property type="entry name" value="Ig_V-set"/>
</dbReference>
<sequence length="113" mass="11910">MAWALLLLVLLTYCSGSNSQPTLTQPSSASVSPGTTVKLSCTVSSSMNTIAWHQQRPGQAPHYLLYGTSRGDGVPDRFTGSTSGNVGYLTITNAQAEDDADYYCAMWGGGAAR</sequence>
<dbReference type="PROSITE" id="PS50835">
    <property type="entry name" value="IG_LIKE"/>
    <property type="match status" value="1"/>
</dbReference>
<organism evidence="3 4">
    <name type="scientific">Pelusios castaneus</name>
    <name type="common">West African mud turtle</name>
    <dbReference type="NCBI Taxonomy" id="367368"/>
    <lineage>
        <taxon>Eukaryota</taxon>
        <taxon>Metazoa</taxon>
        <taxon>Chordata</taxon>
        <taxon>Craniata</taxon>
        <taxon>Vertebrata</taxon>
        <taxon>Euteleostomi</taxon>
        <taxon>Archelosauria</taxon>
        <taxon>Testudinata</taxon>
        <taxon>Testudines</taxon>
        <taxon>Pleurodira</taxon>
        <taxon>Pelomedusidae</taxon>
        <taxon>Pelusios</taxon>
    </lineage>
</organism>
<evidence type="ECO:0000256" key="1">
    <source>
        <dbReference type="SAM" id="SignalP"/>
    </source>
</evidence>
<reference evidence="3" key="2">
    <citation type="submission" date="2025-09" db="UniProtKB">
        <authorList>
            <consortium name="Ensembl"/>
        </authorList>
    </citation>
    <scope>IDENTIFICATION</scope>
</reference>
<dbReference type="InterPro" id="IPR013783">
    <property type="entry name" value="Ig-like_fold"/>
</dbReference>
<keyword evidence="1" id="KW-0732">Signal</keyword>
<dbReference type="Ensembl" id="ENSPCET00000017168.1">
    <property type="protein sequence ID" value="ENSPCEP00000016585.1"/>
    <property type="gene ID" value="ENSPCEG00000013040.1"/>
</dbReference>
<dbReference type="SUPFAM" id="SSF48726">
    <property type="entry name" value="Immunoglobulin"/>
    <property type="match status" value="1"/>
</dbReference>
<proteinExistence type="predicted"/>
<dbReference type="AlphaFoldDB" id="A0A8C8SAA2"/>
<dbReference type="PANTHER" id="PTHR23267">
    <property type="entry name" value="IMMUNOGLOBULIN LIGHT CHAIN"/>
    <property type="match status" value="1"/>
</dbReference>
<evidence type="ECO:0000313" key="4">
    <source>
        <dbReference type="Proteomes" id="UP000694393"/>
    </source>
</evidence>
<dbReference type="InterPro" id="IPR003599">
    <property type="entry name" value="Ig_sub"/>
</dbReference>
<evidence type="ECO:0000313" key="3">
    <source>
        <dbReference type="Ensembl" id="ENSPCEP00000016585.1"/>
    </source>
</evidence>
<dbReference type="Pfam" id="PF07686">
    <property type="entry name" value="V-set"/>
    <property type="match status" value="1"/>
</dbReference>
<feature type="domain" description="Ig-like" evidence="2">
    <location>
        <begin position="21"/>
        <end position="113"/>
    </location>
</feature>
<dbReference type="SMART" id="SM00406">
    <property type="entry name" value="IGv"/>
    <property type="match status" value="1"/>
</dbReference>
<dbReference type="Proteomes" id="UP000694393">
    <property type="component" value="Unplaced"/>
</dbReference>
<dbReference type="InterPro" id="IPR036179">
    <property type="entry name" value="Ig-like_dom_sf"/>
</dbReference>
<feature type="chain" id="PRO_5034253720" description="Ig-like domain-containing protein" evidence="1">
    <location>
        <begin position="20"/>
        <end position="113"/>
    </location>
</feature>
<name>A0A8C8SAA2_9SAUR</name>
<feature type="signal peptide" evidence="1">
    <location>
        <begin position="1"/>
        <end position="19"/>
    </location>
</feature>
<evidence type="ECO:0000259" key="2">
    <source>
        <dbReference type="PROSITE" id="PS50835"/>
    </source>
</evidence>